<dbReference type="SUPFAM" id="SSF52540">
    <property type="entry name" value="P-loop containing nucleoside triphosphate hydrolases"/>
    <property type="match status" value="1"/>
</dbReference>
<dbReference type="PROSITE" id="PS50893">
    <property type="entry name" value="ABC_TRANSPORTER_2"/>
    <property type="match status" value="1"/>
</dbReference>
<sequence>MNDPQDPTSTPAPTPTPLTIPTTEARGMARTRKPGASDAGYRGRTVWAVVCGALATWTGLGLTAAAAWLITRAAGQPPLSALSVAIVAVRACATLKGVFRYSERLAGHDVALRAQAAERGRLFAALAPAGPVRRGGDLLSRMVSDSDAVQDLLVRCLLPAVGAAAGVTGALAVAVWLLPAAVPLVAAGLLTAALPVPAAAAATARRWARRTAPARAELAALTADLAHGADDLAAYGATGRARAAAAGAAERLTALERRRARAQAAATALAVLVQGLTVLAVVLLARRHDAGQVTTAVLALATLVGFEPVLPLPRAAEDWVTARAALRRLRGTAGATPDSADSSSGGLPAVPGASPAGPCTVRVEDLTVRYRPGAAPALDGVGLVLRPGRRIAVVGPSGSGKSTLLGALAGLVTAERGGVVLTGADGRALRAGAGPEGEAARRVMTGLVTEPYVFHASLRDNLALARPDAGDAELAEALAVAGLTEWAGRTGWDTVLREDGGSVSGGQLQRVALARAVLRDPAVLLLDEPTEALDPETADGVTARLLARPAGDRTTVWVTHRLSGLAAADEIVVLEEGRVTQHGTHDELVARPGYYRDAWECELLAGGLAGVGAGRD</sequence>
<feature type="transmembrane region" description="Helical" evidence="8">
    <location>
        <begin position="184"/>
        <end position="204"/>
    </location>
</feature>
<feature type="region of interest" description="Disordered" evidence="7">
    <location>
        <begin position="1"/>
        <end position="39"/>
    </location>
</feature>
<protein>
    <recommendedName>
        <fullName evidence="13">Thiol reductant ABC exporter subunit CydC</fullName>
    </recommendedName>
</protein>
<comment type="subcellular location">
    <subcellularLocation>
        <location evidence="1">Cell membrane</location>
        <topology evidence="1">Multi-pass membrane protein</topology>
    </subcellularLocation>
</comment>
<evidence type="ECO:0000256" key="6">
    <source>
        <dbReference type="ARBA" id="ARBA00023136"/>
    </source>
</evidence>
<keyword evidence="6 8" id="KW-0472">Membrane</keyword>
<evidence type="ECO:0000259" key="9">
    <source>
        <dbReference type="PROSITE" id="PS50893"/>
    </source>
</evidence>
<feature type="domain" description="ABC transporter" evidence="9">
    <location>
        <begin position="361"/>
        <end position="601"/>
    </location>
</feature>
<dbReference type="InterPro" id="IPR003439">
    <property type="entry name" value="ABC_transporter-like_ATP-bd"/>
</dbReference>
<organism evidence="11 12">
    <name type="scientific">Streptomyces hydrogenans</name>
    <dbReference type="NCBI Taxonomy" id="1873719"/>
    <lineage>
        <taxon>Bacteria</taxon>
        <taxon>Bacillati</taxon>
        <taxon>Actinomycetota</taxon>
        <taxon>Actinomycetes</taxon>
        <taxon>Kitasatosporales</taxon>
        <taxon>Streptomycetaceae</taxon>
        <taxon>Streptomyces</taxon>
    </lineage>
</organism>
<dbReference type="Proteomes" id="UP001052739">
    <property type="component" value="Unassembled WGS sequence"/>
</dbReference>
<evidence type="ECO:0000256" key="4">
    <source>
        <dbReference type="ARBA" id="ARBA00022840"/>
    </source>
</evidence>
<evidence type="ECO:0000256" key="3">
    <source>
        <dbReference type="ARBA" id="ARBA00022741"/>
    </source>
</evidence>
<dbReference type="InterPro" id="IPR014223">
    <property type="entry name" value="ABC_CydC/D"/>
</dbReference>
<evidence type="ECO:0000256" key="5">
    <source>
        <dbReference type="ARBA" id="ARBA00022989"/>
    </source>
</evidence>
<evidence type="ECO:0000313" key="12">
    <source>
        <dbReference type="Proteomes" id="UP001052739"/>
    </source>
</evidence>
<dbReference type="PROSITE" id="PS00211">
    <property type="entry name" value="ABC_TRANSPORTER_1"/>
    <property type="match status" value="1"/>
</dbReference>
<dbReference type="InterPro" id="IPR039421">
    <property type="entry name" value="Type_1_exporter"/>
</dbReference>
<dbReference type="PROSITE" id="PS50929">
    <property type="entry name" value="ABC_TM1F"/>
    <property type="match status" value="1"/>
</dbReference>
<dbReference type="InterPro" id="IPR011527">
    <property type="entry name" value="ABC1_TM_dom"/>
</dbReference>
<evidence type="ECO:0000256" key="1">
    <source>
        <dbReference type="ARBA" id="ARBA00004651"/>
    </source>
</evidence>
<evidence type="ECO:0000313" key="11">
    <source>
        <dbReference type="EMBL" id="GHI22194.1"/>
    </source>
</evidence>
<keyword evidence="4" id="KW-0067">ATP-binding</keyword>
<dbReference type="InterPro" id="IPR027417">
    <property type="entry name" value="P-loop_NTPase"/>
</dbReference>
<dbReference type="EMBL" id="BNDW01000019">
    <property type="protein sequence ID" value="GHI22194.1"/>
    <property type="molecule type" value="Genomic_DNA"/>
</dbReference>
<dbReference type="InterPro" id="IPR036640">
    <property type="entry name" value="ABC1_TM_sf"/>
</dbReference>
<keyword evidence="2 8" id="KW-0812">Transmembrane</keyword>
<keyword evidence="5 8" id="KW-1133">Transmembrane helix</keyword>
<dbReference type="SUPFAM" id="SSF90123">
    <property type="entry name" value="ABC transporter transmembrane region"/>
    <property type="match status" value="1"/>
</dbReference>
<accession>A0ABQ3PAY7</accession>
<keyword evidence="3" id="KW-0547">Nucleotide-binding</keyword>
<dbReference type="PANTHER" id="PTHR24221:SF654">
    <property type="entry name" value="ATP-BINDING CASSETTE SUB-FAMILY B MEMBER 6"/>
    <property type="match status" value="1"/>
</dbReference>
<gene>
    <name evidence="11" type="ORF">Shyd_35650</name>
</gene>
<feature type="transmembrane region" description="Helical" evidence="8">
    <location>
        <begin position="46"/>
        <end position="69"/>
    </location>
</feature>
<feature type="transmembrane region" description="Helical" evidence="8">
    <location>
        <begin position="152"/>
        <end position="178"/>
    </location>
</feature>
<proteinExistence type="predicted"/>
<keyword evidence="12" id="KW-1185">Reference proteome</keyword>
<dbReference type="SMART" id="SM00382">
    <property type="entry name" value="AAA"/>
    <property type="match status" value="1"/>
</dbReference>
<dbReference type="Pfam" id="PF00005">
    <property type="entry name" value="ABC_tran"/>
    <property type="match status" value="1"/>
</dbReference>
<dbReference type="NCBIfam" id="TIGR02868">
    <property type="entry name" value="CydC"/>
    <property type="match status" value="1"/>
</dbReference>
<feature type="transmembrane region" description="Helical" evidence="8">
    <location>
        <begin position="264"/>
        <end position="285"/>
    </location>
</feature>
<dbReference type="PANTHER" id="PTHR24221">
    <property type="entry name" value="ATP-BINDING CASSETTE SUB-FAMILY B"/>
    <property type="match status" value="1"/>
</dbReference>
<dbReference type="Gene3D" id="3.40.50.300">
    <property type="entry name" value="P-loop containing nucleotide triphosphate hydrolases"/>
    <property type="match status" value="1"/>
</dbReference>
<evidence type="ECO:0000259" key="10">
    <source>
        <dbReference type="PROSITE" id="PS50929"/>
    </source>
</evidence>
<dbReference type="Gene3D" id="1.20.1560.10">
    <property type="entry name" value="ABC transporter type 1, transmembrane domain"/>
    <property type="match status" value="1"/>
</dbReference>
<reference evidence="11" key="1">
    <citation type="submission" date="2024-05" db="EMBL/GenBank/DDBJ databases">
        <title>Whole genome shotgun sequence of Streptomyces hydrogenans NBRC 13475.</title>
        <authorList>
            <person name="Komaki H."/>
            <person name="Tamura T."/>
        </authorList>
    </citation>
    <scope>NUCLEOTIDE SEQUENCE</scope>
    <source>
        <strain evidence="11">NBRC 13475</strain>
    </source>
</reference>
<feature type="domain" description="ABC transmembrane type-1" evidence="10">
    <location>
        <begin position="46"/>
        <end position="303"/>
    </location>
</feature>
<evidence type="ECO:0000256" key="2">
    <source>
        <dbReference type="ARBA" id="ARBA00022692"/>
    </source>
</evidence>
<comment type="caution">
    <text evidence="11">The sequence shown here is derived from an EMBL/GenBank/DDBJ whole genome shotgun (WGS) entry which is preliminary data.</text>
</comment>
<dbReference type="InterPro" id="IPR017871">
    <property type="entry name" value="ABC_transporter-like_CS"/>
</dbReference>
<dbReference type="InterPro" id="IPR003593">
    <property type="entry name" value="AAA+_ATPase"/>
</dbReference>
<feature type="region of interest" description="Disordered" evidence="7">
    <location>
        <begin position="333"/>
        <end position="355"/>
    </location>
</feature>
<evidence type="ECO:0008006" key="13">
    <source>
        <dbReference type="Google" id="ProtNLM"/>
    </source>
</evidence>
<name>A0ABQ3PAY7_9ACTN</name>
<evidence type="ECO:0000256" key="8">
    <source>
        <dbReference type="SAM" id="Phobius"/>
    </source>
</evidence>
<evidence type="ECO:0000256" key="7">
    <source>
        <dbReference type="SAM" id="MobiDB-lite"/>
    </source>
</evidence>